<sequence>MKILVLEDNERLCKLIENALTRCGYIVDCFYDGEDALTALADGYSCFILDINVPNLDGISILEYIRLNHSNTPVIIISSNHDLEKIQKSYETGCDDYLKKPFFMYELTQKIQKLCSLKATKIDLGEGYILDFDKRFLIKDQQEIKLAKKEILLLELLAKDIHRVFSFDEIEEYVWEGDPSTLMNIRALVKRIRKKIPENSIKIVKGIGYSMNATEVEVK</sequence>
<evidence type="ECO:0000256" key="5">
    <source>
        <dbReference type="ARBA" id="ARBA00023163"/>
    </source>
</evidence>
<dbReference type="GO" id="GO:0006355">
    <property type="term" value="P:regulation of DNA-templated transcription"/>
    <property type="evidence" value="ECO:0007669"/>
    <property type="project" value="InterPro"/>
</dbReference>
<dbReference type="SMART" id="SM00862">
    <property type="entry name" value="Trans_reg_C"/>
    <property type="match status" value="1"/>
</dbReference>
<evidence type="ECO:0000256" key="4">
    <source>
        <dbReference type="ARBA" id="ARBA00023125"/>
    </source>
</evidence>
<feature type="domain" description="OmpR/PhoB-type" evidence="9">
    <location>
        <begin position="119"/>
        <end position="213"/>
    </location>
</feature>
<dbReference type="STRING" id="877500.GCA_000935065_01326"/>
<dbReference type="InterPro" id="IPR016032">
    <property type="entry name" value="Sig_transdc_resp-reg_C-effctor"/>
</dbReference>
<dbReference type="PANTHER" id="PTHR48111">
    <property type="entry name" value="REGULATOR OF RPOS"/>
    <property type="match status" value="1"/>
</dbReference>
<reference evidence="10 11" key="1">
    <citation type="submission" date="2017-10" db="EMBL/GenBank/DDBJ databases">
        <title>Genomics of the genus Arcobacter.</title>
        <authorList>
            <person name="Perez-Cataluna A."/>
            <person name="Figueras M.J."/>
        </authorList>
    </citation>
    <scope>NUCLEOTIDE SEQUENCE [LARGE SCALE GENOMIC DNA]</scope>
    <source>
        <strain evidence="10 11">DSM 24636</strain>
    </source>
</reference>
<dbReference type="Gene3D" id="3.40.50.2300">
    <property type="match status" value="1"/>
</dbReference>
<dbReference type="EMBL" id="PDKO01000002">
    <property type="protein sequence ID" value="RXJ64223.1"/>
    <property type="molecule type" value="Genomic_DNA"/>
</dbReference>
<dbReference type="Proteomes" id="UP000290191">
    <property type="component" value="Unassembled WGS sequence"/>
</dbReference>
<evidence type="ECO:0000256" key="2">
    <source>
        <dbReference type="ARBA" id="ARBA00023012"/>
    </source>
</evidence>
<evidence type="ECO:0000256" key="3">
    <source>
        <dbReference type="ARBA" id="ARBA00023015"/>
    </source>
</evidence>
<keyword evidence="2" id="KW-0902">Two-component regulatory system</keyword>
<comment type="caution">
    <text evidence="10">The sequence shown here is derived from an EMBL/GenBank/DDBJ whole genome shotgun (WGS) entry which is preliminary data.</text>
</comment>
<accession>A0A4Q0Y386</accession>
<dbReference type="InterPro" id="IPR039420">
    <property type="entry name" value="WalR-like"/>
</dbReference>
<keyword evidence="5" id="KW-0804">Transcription</keyword>
<dbReference type="GO" id="GO:0032993">
    <property type="term" value="C:protein-DNA complex"/>
    <property type="evidence" value="ECO:0007669"/>
    <property type="project" value="TreeGrafter"/>
</dbReference>
<dbReference type="PROSITE" id="PS50110">
    <property type="entry name" value="RESPONSE_REGULATORY"/>
    <property type="match status" value="1"/>
</dbReference>
<keyword evidence="11" id="KW-1185">Reference proteome</keyword>
<dbReference type="SMART" id="SM00448">
    <property type="entry name" value="REC"/>
    <property type="match status" value="1"/>
</dbReference>
<keyword evidence="4 7" id="KW-0238">DNA-binding</keyword>
<dbReference type="GO" id="GO:0000976">
    <property type="term" value="F:transcription cis-regulatory region binding"/>
    <property type="evidence" value="ECO:0007669"/>
    <property type="project" value="TreeGrafter"/>
</dbReference>
<dbReference type="RefSeq" id="WP_129081533.1">
    <property type="nucleotide sequence ID" value="NZ_CP041070.1"/>
</dbReference>
<feature type="domain" description="Response regulatory" evidence="8">
    <location>
        <begin position="2"/>
        <end position="115"/>
    </location>
</feature>
<dbReference type="GO" id="GO:0000156">
    <property type="term" value="F:phosphorelay response regulator activity"/>
    <property type="evidence" value="ECO:0007669"/>
    <property type="project" value="TreeGrafter"/>
</dbReference>
<dbReference type="InterPro" id="IPR001867">
    <property type="entry name" value="OmpR/PhoB-type_DNA-bd"/>
</dbReference>
<evidence type="ECO:0000256" key="1">
    <source>
        <dbReference type="ARBA" id="ARBA00022553"/>
    </source>
</evidence>
<evidence type="ECO:0000259" key="8">
    <source>
        <dbReference type="PROSITE" id="PS50110"/>
    </source>
</evidence>
<dbReference type="OrthoDB" id="5343355at2"/>
<dbReference type="PROSITE" id="PS51755">
    <property type="entry name" value="OMPR_PHOB"/>
    <property type="match status" value="1"/>
</dbReference>
<dbReference type="GO" id="GO:0005829">
    <property type="term" value="C:cytosol"/>
    <property type="evidence" value="ECO:0007669"/>
    <property type="project" value="TreeGrafter"/>
</dbReference>
<evidence type="ECO:0000256" key="6">
    <source>
        <dbReference type="PROSITE-ProRule" id="PRU00169"/>
    </source>
</evidence>
<proteinExistence type="predicted"/>
<dbReference type="Pfam" id="PF00486">
    <property type="entry name" value="Trans_reg_C"/>
    <property type="match status" value="1"/>
</dbReference>
<keyword evidence="1 6" id="KW-0597">Phosphoprotein</keyword>
<dbReference type="InterPro" id="IPR036388">
    <property type="entry name" value="WH-like_DNA-bd_sf"/>
</dbReference>
<organism evidence="10 11">
    <name type="scientific">Halarcobacter anaerophilus</name>
    <dbReference type="NCBI Taxonomy" id="877500"/>
    <lineage>
        <taxon>Bacteria</taxon>
        <taxon>Pseudomonadati</taxon>
        <taxon>Campylobacterota</taxon>
        <taxon>Epsilonproteobacteria</taxon>
        <taxon>Campylobacterales</taxon>
        <taxon>Arcobacteraceae</taxon>
        <taxon>Halarcobacter</taxon>
    </lineage>
</organism>
<evidence type="ECO:0000256" key="7">
    <source>
        <dbReference type="PROSITE-ProRule" id="PRU01091"/>
    </source>
</evidence>
<dbReference type="CDD" id="cd00383">
    <property type="entry name" value="trans_reg_C"/>
    <property type="match status" value="1"/>
</dbReference>
<protein>
    <submittedName>
        <fullName evidence="10">DNA-binding response regulator</fullName>
    </submittedName>
</protein>
<dbReference type="Gene3D" id="1.10.10.10">
    <property type="entry name" value="Winged helix-like DNA-binding domain superfamily/Winged helix DNA-binding domain"/>
    <property type="match status" value="1"/>
</dbReference>
<name>A0A4Q0Y386_9BACT</name>
<dbReference type="PANTHER" id="PTHR48111:SF22">
    <property type="entry name" value="REGULATOR OF RPOS"/>
    <property type="match status" value="1"/>
</dbReference>
<dbReference type="InterPro" id="IPR001789">
    <property type="entry name" value="Sig_transdc_resp-reg_receiver"/>
</dbReference>
<dbReference type="InterPro" id="IPR011006">
    <property type="entry name" value="CheY-like_superfamily"/>
</dbReference>
<evidence type="ECO:0000313" key="10">
    <source>
        <dbReference type="EMBL" id="RXJ64223.1"/>
    </source>
</evidence>
<feature type="DNA-binding region" description="OmpR/PhoB-type" evidence="7">
    <location>
        <begin position="119"/>
        <end position="213"/>
    </location>
</feature>
<gene>
    <name evidence="10" type="ORF">CRV06_04635</name>
</gene>
<keyword evidence="3" id="KW-0805">Transcription regulation</keyword>
<feature type="modified residue" description="4-aspartylphosphate" evidence="6">
    <location>
        <position position="50"/>
    </location>
</feature>
<dbReference type="AlphaFoldDB" id="A0A4Q0Y386"/>
<dbReference type="SUPFAM" id="SSF46894">
    <property type="entry name" value="C-terminal effector domain of the bipartite response regulators"/>
    <property type="match status" value="1"/>
</dbReference>
<dbReference type="SUPFAM" id="SSF52172">
    <property type="entry name" value="CheY-like"/>
    <property type="match status" value="1"/>
</dbReference>
<dbReference type="Pfam" id="PF00072">
    <property type="entry name" value="Response_reg"/>
    <property type="match status" value="1"/>
</dbReference>
<evidence type="ECO:0000259" key="9">
    <source>
        <dbReference type="PROSITE" id="PS51755"/>
    </source>
</evidence>
<evidence type="ECO:0000313" key="11">
    <source>
        <dbReference type="Proteomes" id="UP000290191"/>
    </source>
</evidence>